<evidence type="ECO:0000313" key="12">
    <source>
        <dbReference type="EMBL" id="KAG2440999.1"/>
    </source>
</evidence>
<evidence type="ECO:0000256" key="2">
    <source>
        <dbReference type="ARBA" id="ARBA00022692"/>
    </source>
</evidence>
<dbReference type="GO" id="GO:0001653">
    <property type="term" value="F:peptide receptor activity"/>
    <property type="evidence" value="ECO:0007669"/>
    <property type="project" value="TreeGrafter"/>
</dbReference>
<dbReference type="PROSITE" id="PS50125">
    <property type="entry name" value="GUANYLATE_CYCLASE_2"/>
    <property type="match status" value="1"/>
</dbReference>
<feature type="region of interest" description="Disordered" evidence="9">
    <location>
        <begin position="578"/>
        <end position="617"/>
    </location>
</feature>
<dbReference type="InterPro" id="IPR050401">
    <property type="entry name" value="Cyclic_nucleotide_synthase"/>
</dbReference>
<dbReference type="Gene3D" id="3.30.450.40">
    <property type="match status" value="1"/>
</dbReference>
<keyword evidence="7 8" id="KW-0456">Lyase</keyword>
<evidence type="ECO:0000256" key="8">
    <source>
        <dbReference type="RuleBase" id="RU000405"/>
    </source>
</evidence>
<dbReference type="InterPro" id="IPR029787">
    <property type="entry name" value="Nucleotide_cyclase"/>
</dbReference>
<feature type="transmembrane region" description="Helical" evidence="10">
    <location>
        <begin position="1255"/>
        <end position="1278"/>
    </location>
</feature>
<evidence type="ECO:0000256" key="9">
    <source>
        <dbReference type="SAM" id="MobiDB-lite"/>
    </source>
</evidence>
<dbReference type="GO" id="GO:0004016">
    <property type="term" value="F:adenylate cyclase activity"/>
    <property type="evidence" value="ECO:0007669"/>
    <property type="project" value="TreeGrafter"/>
</dbReference>
<dbReference type="GO" id="GO:0005886">
    <property type="term" value="C:plasma membrane"/>
    <property type="evidence" value="ECO:0007669"/>
    <property type="project" value="TreeGrafter"/>
</dbReference>
<feature type="region of interest" description="Disordered" evidence="9">
    <location>
        <begin position="497"/>
        <end position="558"/>
    </location>
</feature>
<reference evidence="12" key="1">
    <citation type="journal article" date="2020" name="bioRxiv">
        <title>Comparative genomics of Chlamydomonas.</title>
        <authorList>
            <person name="Craig R.J."/>
            <person name="Hasan A.R."/>
            <person name="Ness R.W."/>
            <person name="Keightley P.D."/>
        </authorList>
    </citation>
    <scope>NUCLEOTIDE SEQUENCE</scope>
    <source>
        <strain evidence="12">SAG 7.73</strain>
    </source>
</reference>
<dbReference type="GO" id="GO:0000166">
    <property type="term" value="F:nucleotide binding"/>
    <property type="evidence" value="ECO:0007669"/>
    <property type="project" value="UniProtKB-KW"/>
</dbReference>
<feature type="transmembrane region" description="Helical" evidence="10">
    <location>
        <begin position="320"/>
        <end position="339"/>
    </location>
</feature>
<name>A0A835W885_CHLIN</name>
<dbReference type="EMBL" id="JAEHOC010000006">
    <property type="protein sequence ID" value="KAG2440999.1"/>
    <property type="molecule type" value="Genomic_DNA"/>
</dbReference>
<feature type="domain" description="Guanylate cyclase" evidence="11">
    <location>
        <begin position="1548"/>
        <end position="1676"/>
    </location>
</feature>
<evidence type="ECO:0000256" key="1">
    <source>
        <dbReference type="ARBA" id="ARBA00004370"/>
    </source>
</evidence>
<dbReference type="GO" id="GO:0035556">
    <property type="term" value="P:intracellular signal transduction"/>
    <property type="evidence" value="ECO:0007669"/>
    <property type="project" value="InterPro"/>
</dbReference>
<dbReference type="InterPro" id="IPR001054">
    <property type="entry name" value="A/G_cyclase"/>
</dbReference>
<dbReference type="CDD" id="cd07302">
    <property type="entry name" value="CHD"/>
    <property type="match status" value="1"/>
</dbReference>
<organism evidence="12 13">
    <name type="scientific">Chlamydomonas incerta</name>
    <dbReference type="NCBI Taxonomy" id="51695"/>
    <lineage>
        <taxon>Eukaryota</taxon>
        <taxon>Viridiplantae</taxon>
        <taxon>Chlorophyta</taxon>
        <taxon>core chlorophytes</taxon>
        <taxon>Chlorophyceae</taxon>
        <taxon>CS clade</taxon>
        <taxon>Chlamydomonadales</taxon>
        <taxon>Chlamydomonadaceae</taxon>
        <taxon>Chlamydomonas</taxon>
    </lineage>
</organism>
<evidence type="ECO:0000256" key="5">
    <source>
        <dbReference type="ARBA" id="ARBA00023136"/>
    </source>
</evidence>
<keyword evidence="5 10" id="KW-0472">Membrane</keyword>
<dbReference type="PROSITE" id="PS00452">
    <property type="entry name" value="GUANYLATE_CYCLASE_1"/>
    <property type="match status" value="1"/>
</dbReference>
<evidence type="ECO:0000256" key="7">
    <source>
        <dbReference type="ARBA" id="ARBA00023239"/>
    </source>
</evidence>
<dbReference type="Pfam" id="PF01590">
    <property type="entry name" value="GAF"/>
    <property type="match status" value="1"/>
</dbReference>
<dbReference type="PANTHER" id="PTHR11920">
    <property type="entry name" value="GUANYLYL CYCLASE"/>
    <property type="match status" value="1"/>
</dbReference>
<keyword evidence="3" id="KW-0547">Nucleotide-binding</keyword>
<feature type="transmembrane region" description="Helical" evidence="10">
    <location>
        <begin position="283"/>
        <end position="308"/>
    </location>
</feature>
<dbReference type="Gene3D" id="3.30.70.1230">
    <property type="entry name" value="Nucleotide cyclase"/>
    <property type="match status" value="1"/>
</dbReference>
<evidence type="ECO:0000259" key="11">
    <source>
        <dbReference type="PROSITE" id="PS50125"/>
    </source>
</evidence>
<keyword evidence="4 10" id="KW-1133">Transmembrane helix</keyword>
<dbReference type="GO" id="GO:0007168">
    <property type="term" value="P:receptor guanylyl cyclase signaling pathway"/>
    <property type="evidence" value="ECO:0007669"/>
    <property type="project" value="TreeGrafter"/>
</dbReference>
<dbReference type="OrthoDB" id="544993at2759"/>
<evidence type="ECO:0000256" key="3">
    <source>
        <dbReference type="ARBA" id="ARBA00022741"/>
    </source>
</evidence>
<keyword evidence="13" id="KW-1185">Reference proteome</keyword>
<sequence length="1735" mass="177649">MWITYVFLGLYEIDKSISYIALQGAPAWGPLDRLILLIMGAPVFASVIGLAMPLLALPAYERHWTAVHRTILYTVVAARAAVHLLSAGAGGRPWLQYGPQQHLLMDSTLFAVHQDPLDEYAPQLAMMLALYSLGGAGAAAQEAAGAAGAAAYAAAAGPAGGGGHSSGGAARGVGTSYSYITAGEFYVSCLLLALVVSRLYGHVMGPREQPLFLRQVAMHMRQGSAVALQQNQRSRWMCYRRAYLFKLAAVKGTQALTLLLYAVRQAALAWSAPAGGEFSGQNFALQAGMAGCGGALLGASVLAALFASSPGGLYHRYGRAINTLALIACASTRVALLVLEGHGGAEHAAFHHFMAICFSLMVNEEPRAAFVAQLVLFCCTFKAVSLAGDWHTGDSSGGSAACVSPPPGSGPWASLSSAASCFLFTRGEFWVLCAAACMLYNWVRVGKWISLQEQEAASQREAARVAVCSLMAAQKGQQHKEANTAAAGARVTGTGTMLVSADGTAQDSGTERGGRRRRAGGSATQSPLPSSSRAAEVPGAAEGRKLEGAAESAAAAAAAPPQPSATALGAAAAAGNAAAPPTAPQAQAEAEAEAQVEAVASHQQGLPGTQLDRMASTDEASLSVASSTDLGLDLFGGDDALMSEYKQLFPATAKAPVVPSSAASSRRMLLPLPAAPGDDELLERRTRMQPSGEPDADAVASHEPCAPASNAGNLLAFGSVAGFGCAPAAASGARPPPRPVRRSFSDNVATRGLSITSARTLRNLYCHDQSGSTAAGAASSSGTVGAASLTSPTASTPFPTAAAAASPVFLASPGVTGGCRVSGAIPMVNPASNRGAAALLLRRRTGTVGQLSGSPGVASPGHGISSDVVNPRASFCGQAAADAVSASLPGSGGLGVHQARFSLAPTLFMAGASTVGSSQQSPLIPPSPTGGAPRVSPFGAAASEVSVAGVEGVAGGRSAEATSGVELALPGQASSPAQVMLAMLELGVTAIVCFGQLWATMQQCPMATTAATVAGAGASGRCQLPLLLLAAQLLLAACNAAWHALAQRLLEPQPGSQGATALVLRLVRQVLFGGVGTSRRIWALFLRVPAAGALAQLALLHAGVRCAPTALHSLQLAAAAFAAHGAASYECASALLLSSCAHLVVHTLGRPEAPLVQLLLDAALFLTLPWLVFLATTFVNSSLAKWAASGQVSALARRVGLPATMLNGATGTAVLLLLLARATLPVVLAWQQQAMRLLHTRLAALDIQLASSSGGASVVVAVAVPLFVAVAVLQGVLLRAPLFSDPRKLWYERMHANLLLFVDELLAGDGSNDAIVESLRHATAGAFDTAAPAGLGSAGGGCSIGGAAGAVMELVVLDEATSGATAEDATVTSYLIHGSSEAHGLPVRRLPLRVLHSVHHALSHQATLFTNNLPEAAMEARYEDWQLMHQTCGAVSLMTVPLLYGGCDLGALVVSCPKAGAWDELARKLLMDFGLQISQALYTRATQQALAAGEAVLTDMLPGPVAEMLKRKALQNGHEDGATDSGTPGGAAGGRSAVVYKQWHPAVSVLFADIVGYTALSQSVEPEEVMMMLHALYTKYDALCTLHGVYKVETIGDCWMGATGLLAEDPRHASAIVAFASDMFQAAASVRDPSTGKGVRIRVGIHSGRVMSGIVGSIRARYCLFGDTVNTASRMESTGVPGCIQISGSTHALLEDGEQQRFLPRGLVPVKGKGELSTFLWESGCDGELREGAPA</sequence>
<protein>
    <recommendedName>
        <fullName evidence="11">Guanylate cyclase domain-containing protein</fullName>
    </recommendedName>
</protein>
<keyword evidence="6" id="KW-0675">Receptor</keyword>
<dbReference type="SMART" id="SM00044">
    <property type="entry name" value="CYCc"/>
    <property type="match status" value="1"/>
</dbReference>
<dbReference type="InterPro" id="IPR018297">
    <property type="entry name" value="A/G_cyclase_CS"/>
</dbReference>
<feature type="transmembrane region" description="Helical" evidence="10">
    <location>
        <begin position="1199"/>
        <end position="1220"/>
    </location>
</feature>
<dbReference type="InterPro" id="IPR029016">
    <property type="entry name" value="GAF-like_dom_sf"/>
</dbReference>
<dbReference type="GO" id="GO:0004383">
    <property type="term" value="F:guanylate cyclase activity"/>
    <property type="evidence" value="ECO:0007669"/>
    <property type="project" value="TreeGrafter"/>
</dbReference>
<feature type="transmembrane region" description="Helical" evidence="10">
    <location>
        <begin position="243"/>
        <end position="263"/>
    </location>
</feature>
<comment type="similarity">
    <text evidence="8">Belongs to the adenylyl cyclase class-4/guanylyl cyclase family.</text>
</comment>
<gene>
    <name evidence="12" type="ORF">HXX76_003852</name>
</gene>
<dbReference type="Pfam" id="PF00211">
    <property type="entry name" value="Guanylate_cyc"/>
    <property type="match status" value="1"/>
</dbReference>
<accession>A0A835W885</accession>
<keyword evidence="2 10" id="KW-0812">Transmembrane</keyword>
<dbReference type="SUPFAM" id="SSF55073">
    <property type="entry name" value="Nucleotide cyclase"/>
    <property type="match status" value="1"/>
</dbReference>
<comment type="caution">
    <text evidence="12">The sequence shown here is derived from an EMBL/GenBank/DDBJ whole genome shotgun (WGS) entry which is preliminary data.</text>
</comment>
<feature type="compositionally biased region" description="Low complexity" evidence="9">
    <location>
        <begin position="578"/>
        <end position="601"/>
    </location>
</feature>
<dbReference type="Proteomes" id="UP000650467">
    <property type="component" value="Unassembled WGS sequence"/>
</dbReference>
<feature type="transmembrane region" description="Helical" evidence="10">
    <location>
        <begin position="185"/>
        <end position="201"/>
    </location>
</feature>
<proteinExistence type="inferred from homology"/>
<evidence type="ECO:0000256" key="6">
    <source>
        <dbReference type="ARBA" id="ARBA00023170"/>
    </source>
</evidence>
<dbReference type="SUPFAM" id="SSF55781">
    <property type="entry name" value="GAF domain-like"/>
    <property type="match status" value="1"/>
</dbReference>
<evidence type="ECO:0000313" key="13">
    <source>
        <dbReference type="Proteomes" id="UP000650467"/>
    </source>
</evidence>
<dbReference type="PANTHER" id="PTHR11920:SF335">
    <property type="entry name" value="GUANYLATE CYCLASE"/>
    <property type="match status" value="1"/>
</dbReference>
<dbReference type="InterPro" id="IPR003018">
    <property type="entry name" value="GAF"/>
</dbReference>
<comment type="subcellular location">
    <subcellularLocation>
        <location evidence="1">Membrane</location>
    </subcellularLocation>
</comment>
<evidence type="ECO:0000256" key="4">
    <source>
        <dbReference type="ARBA" id="ARBA00022989"/>
    </source>
</evidence>
<feature type="compositionally biased region" description="Low complexity" evidence="9">
    <location>
        <begin position="549"/>
        <end position="558"/>
    </location>
</feature>
<feature type="transmembrane region" description="Helical" evidence="10">
    <location>
        <begin position="34"/>
        <end position="58"/>
    </location>
</feature>
<evidence type="ECO:0000256" key="10">
    <source>
        <dbReference type="SAM" id="Phobius"/>
    </source>
</evidence>